<accession>A0A0D0JYV4</accession>
<dbReference type="AlphaFoldDB" id="A0A0D0JYV4"/>
<comment type="similarity">
    <text evidence="1 8">Belongs to the outer membrane factor (OMF) (TC 1.B.17) family.</text>
</comment>
<dbReference type="Gene3D" id="1.20.1600.10">
    <property type="entry name" value="Outer membrane efflux proteins (OEP)"/>
    <property type="match status" value="1"/>
</dbReference>
<sequence>MTPYLISGLLAALLLGGCTQTADAPADLPAAPEHWRNAAAGSTPAPSNQWWRAFASSELDDLMVRALRDNQNLAAAMARLRQAAASARRAGAELSPRLDGNLAADRQARLGGNAHVDGNAYSGNLAASYEVDLWGRLRASRDRAAFARDASQFDRDALQVSLSAAVASAWLDTVGLQERQRIARLNLENAERVLGTVEARQSAGAATSLELAQQRGVVALQRRELAAVTQQREDGLATLAVLLGGRVDQLPASQARLFELPAPDIGAGIPSELLLARPDLARAEANLAAADANLQAARAALLPRLSLRATLGGSADSASRLFANPLYSLGAALSAPIFDAGSLRADRDLAMAQREELLAAYRGALINAFAEVEVALNGLSGSAAQQQAQDEVLRQAERAFRLAESRYRAGAETLLTLLDTQRSLYSAQDEAARLRMLQLQASVNLARALGGGWREEPAESSGAAPSHDGGQ</sequence>
<keyword evidence="8" id="KW-0732">Signal</keyword>
<comment type="caution">
    <text evidence="10">The sequence shown here is derived from an EMBL/GenBank/DDBJ whole genome shotgun (WGS) entry which is preliminary data.</text>
</comment>
<keyword evidence="3 8" id="KW-0812">Transmembrane</keyword>
<dbReference type="RefSeq" id="WP_042553525.1">
    <property type="nucleotide sequence ID" value="NZ_JXQW01000024.1"/>
</dbReference>
<dbReference type="EMBL" id="JXQW01000024">
    <property type="protein sequence ID" value="KIQ00951.1"/>
    <property type="molecule type" value="Genomic_DNA"/>
</dbReference>
<evidence type="ECO:0008006" key="12">
    <source>
        <dbReference type="Google" id="ProtNLM"/>
    </source>
</evidence>
<evidence type="ECO:0000256" key="3">
    <source>
        <dbReference type="ARBA" id="ARBA00022692"/>
    </source>
</evidence>
<dbReference type="GO" id="GO:0015562">
    <property type="term" value="F:efflux transmembrane transporter activity"/>
    <property type="evidence" value="ECO:0007669"/>
    <property type="project" value="InterPro"/>
</dbReference>
<keyword evidence="4 8" id="KW-0472">Membrane</keyword>
<dbReference type="InterPro" id="IPR003423">
    <property type="entry name" value="OMP_efflux"/>
</dbReference>
<feature type="chain" id="PRO_5001434644" description="Transporter" evidence="8">
    <location>
        <begin position="25"/>
        <end position="471"/>
    </location>
</feature>
<dbReference type="InterPro" id="IPR010131">
    <property type="entry name" value="MdtP/NodT-like"/>
</dbReference>
<dbReference type="OrthoDB" id="9770517at2"/>
<keyword evidence="5 8" id="KW-0564">Palmitate</keyword>
<dbReference type="GO" id="GO:0009279">
    <property type="term" value="C:cell outer membrane"/>
    <property type="evidence" value="ECO:0007669"/>
    <property type="project" value="UniProtKB-SubCell"/>
</dbReference>
<dbReference type="Pfam" id="PF02321">
    <property type="entry name" value="OEP"/>
    <property type="match status" value="2"/>
</dbReference>
<evidence type="ECO:0000256" key="5">
    <source>
        <dbReference type="ARBA" id="ARBA00023139"/>
    </source>
</evidence>
<keyword evidence="2 8" id="KW-1134">Transmembrane beta strand</keyword>
<dbReference type="PANTHER" id="PTHR30203:SF33">
    <property type="entry name" value="BLR4455 PROTEIN"/>
    <property type="match status" value="1"/>
</dbReference>
<evidence type="ECO:0000256" key="8">
    <source>
        <dbReference type="RuleBase" id="RU362097"/>
    </source>
</evidence>
<evidence type="ECO:0000256" key="2">
    <source>
        <dbReference type="ARBA" id="ARBA00022452"/>
    </source>
</evidence>
<dbReference type="PANTHER" id="PTHR30203">
    <property type="entry name" value="OUTER MEMBRANE CATION EFFLUX PROTEIN"/>
    <property type="match status" value="1"/>
</dbReference>
<dbReference type="NCBIfam" id="TIGR01845">
    <property type="entry name" value="outer_NodT"/>
    <property type="match status" value="1"/>
</dbReference>
<keyword evidence="6" id="KW-0998">Cell outer membrane</keyword>
<organism evidence="10 11">
    <name type="scientific">Pseudomonas fulva</name>
    <dbReference type="NCBI Taxonomy" id="47880"/>
    <lineage>
        <taxon>Bacteria</taxon>
        <taxon>Pseudomonadati</taxon>
        <taxon>Pseudomonadota</taxon>
        <taxon>Gammaproteobacteria</taxon>
        <taxon>Pseudomonadales</taxon>
        <taxon>Pseudomonadaceae</taxon>
        <taxon>Pseudomonas</taxon>
    </lineage>
</organism>
<keyword evidence="7 8" id="KW-0449">Lipoprotein</keyword>
<dbReference type="Gene3D" id="2.20.200.10">
    <property type="entry name" value="Outer membrane efflux proteins (OEP)"/>
    <property type="match status" value="1"/>
</dbReference>
<gene>
    <name evidence="10" type="ORF">RU08_09335</name>
</gene>
<protein>
    <recommendedName>
        <fullName evidence="12">Transporter</fullName>
    </recommendedName>
</protein>
<comment type="subcellular location">
    <subcellularLocation>
        <location evidence="8">Cell outer membrane</location>
        <topology evidence="8">Lipid-anchor</topology>
    </subcellularLocation>
</comment>
<evidence type="ECO:0000256" key="9">
    <source>
        <dbReference type="SAM" id="Coils"/>
    </source>
</evidence>
<proteinExistence type="inferred from homology"/>
<evidence type="ECO:0000256" key="1">
    <source>
        <dbReference type="ARBA" id="ARBA00007613"/>
    </source>
</evidence>
<dbReference type="Proteomes" id="UP000032068">
    <property type="component" value="Unassembled WGS sequence"/>
</dbReference>
<evidence type="ECO:0000256" key="7">
    <source>
        <dbReference type="ARBA" id="ARBA00023288"/>
    </source>
</evidence>
<evidence type="ECO:0000313" key="10">
    <source>
        <dbReference type="EMBL" id="KIQ00951.1"/>
    </source>
</evidence>
<reference evidence="10 11" key="1">
    <citation type="submission" date="2014-12" db="EMBL/GenBank/DDBJ databases">
        <title>16Stimator: statistical estimation of ribosomal gene copy numbers from draft genome assemblies.</title>
        <authorList>
            <person name="Perisin M.A."/>
            <person name="Vetter M."/>
            <person name="Gilbert J.A."/>
            <person name="Bergelson J."/>
        </authorList>
    </citation>
    <scope>NUCLEOTIDE SEQUENCE [LARGE SCALE GENOMIC DNA]</scope>
    <source>
        <strain evidence="10 11">MEJ086</strain>
    </source>
</reference>
<dbReference type="SUPFAM" id="SSF56954">
    <property type="entry name" value="Outer membrane efflux proteins (OEP)"/>
    <property type="match status" value="1"/>
</dbReference>
<feature type="signal peptide" evidence="8">
    <location>
        <begin position="1"/>
        <end position="24"/>
    </location>
</feature>
<evidence type="ECO:0000256" key="6">
    <source>
        <dbReference type="ARBA" id="ARBA00023237"/>
    </source>
</evidence>
<evidence type="ECO:0000313" key="11">
    <source>
        <dbReference type="Proteomes" id="UP000032068"/>
    </source>
</evidence>
<evidence type="ECO:0000256" key="4">
    <source>
        <dbReference type="ARBA" id="ARBA00023136"/>
    </source>
</evidence>
<keyword evidence="9" id="KW-0175">Coiled coil</keyword>
<name>A0A0D0JYV4_9PSED</name>
<feature type="coiled-coil region" evidence="9">
    <location>
        <begin position="63"/>
        <end position="90"/>
    </location>
</feature>